<dbReference type="OrthoDB" id="1658288at2759"/>
<dbReference type="InterPro" id="IPR027417">
    <property type="entry name" value="P-loop_NTPase"/>
</dbReference>
<dbReference type="EMBL" id="CAJPDQ010000001">
    <property type="protein sequence ID" value="CAF9903295.1"/>
    <property type="molecule type" value="Genomic_DNA"/>
</dbReference>
<name>A0A8H3I181_9LECA</name>
<dbReference type="InterPro" id="IPR056884">
    <property type="entry name" value="NPHP3-like_N"/>
</dbReference>
<evidence type="ECO:0000313" key="5">
    <source>
        <dbReference type="EMBL" id="CAF9903295.1"/>
    </source>
</evidence>
<evidence type="ECO:0000259" key="2">
    <source>
        <dbReference type="Pfam" id="PF22939"/>
    </source>
</evidence>
<evidence type="ECO:0000259" key="4">
    <source>
        <dbReference type="Pfam" id="PF24883"/>
    </source>
</evidence>
<feature type="domain" description="GPI inositol-deacylase winged helix" evidence="2">
    <location>
        <begin position="274"/>
        <end position="360"/>
    </location>
</feature>
<reference evidence="5" key="1">
    <citation type="submission" date="2021-03" db="EMBL/GenBank/DDBJ databases">
        <authorList>
            <person name="Tagirdzhanova G."/>
        </authorList>
    </citation>
    <scope>NUCLEOTIDE SEQUENCE</scope>
</reference>
<evidence type="ECO:0000256" key="1">
    <source>
        <dbReference type="ARBA" id="ARBA00022737"/>
    </source>
</evidence>
<evidence type="ECO:0000313" key="6">
    <source>
        <dbReference type="Proteomes" id="UP000664169"/>
    </source>
</evidence>
<keyword evidence="1" id="KW-0677">Repeat</keyword>
<feature type="domain" description="DUF7069" evidence="3">
    <location>
        <begin position="194"/>
        <end position="246"/>
    </location>
</feature>
<evidence type="ECO:0000259" key="3">
    <source>
        <dbReference type="Pfam" id="PF23239"/>
    </source>
</evidence>
<dbReference type="Proteomes" id="UP000664169">
    <property type="component" value="Unassembled WGS sequence"/>
</dbReference>
<dbReference type="SUPFAM" id="SSF52540">
    <property type="entry name" value="P-loop containing nucleoside triphosphate hydrolases"/>
    <property type="match status" value="1"/>
</dbReference>
<organism evidence="5 6">
    <name type="scientific">Gomphillus americanus</name>
    <dbReference type="NCBI Taxonomy" id="1940652"/>
    <lineage>
        <taxon>Eukaryota</taxon>
        <taxon>Fungi</taxon>
        <taxon>Dikarya</taxon>
        <taxon>Ascomycota</taxon>
        <taxon>Pezizomycotina</taxon>
        <taxon>Lecanoromycetes</taxon>
        <taxon>OSLEUM clade</taxon>
        <taxon>Ostropomycetidae</taxon>
        <taxon>Ostropales</taxon>
        <taxon>Graphidaceae</taxon>
        <taxon>Gomphilloideae</taxon>
        <taxon>Gomphillus</taxon>
    </lineage>
</organism>
<dbReference type="AlphaFoldDB" id="A0A8H3I181"/>
<keyword evidence="6" id="KW-1185">Reference proteome</keyword>
<dbReference type="Pfam" id="PF23239">
    <property type="entry name" value="DUF7069"/>
    <property type="match status" value="1"/>
</dbReference>
<dbReference type="InterPro" id="IPR055497">
    <property type="entry name" value="DUF7069"/>
</dbReference>
<comment type="caution">
    <text evidence="5">The sequence shown here is derived from an EMBL/GenBank/DDBJ whole genome shotgun (WGS) entry which is preliminary data.</text>
</comment>
<protein>
    <recommendedName>
        <fullName evidence="7">NACHT domain-containing protein</fullName>
    </recommendedName>
</protein>
<dbReference type="Gene3D" id="3.40.50.300">
    <property type="entry name" value="P-loop containing nucleotide triphosphate hydrolases"/>
    <property type="match status" value="1"/>
</dbReference>
<evidence type="ECO:0008006" key="7">
    <source>
        <dbReference type="Google" id="ProtNLM"/>
    </source>
</evidence>
<dbReference type="Pfam" id="PF22939">
    <property type="entry name" value="WHD_GPIID"/>
    <property type="match status" value="1"/>
</dbReference>
<gene>
    <name evidence="5" type="ORF">GOMPHAMPRED_000176</name>
</gene>
<feature type="domain" description="Nephrocystin 3-like N-terminal" evidence="4">
    <location>
        <begin position="2"/>
        <end position="162"/>
    </location>
</feature>
<dbReference type="Pfam" id="PF24883">
    <property type="entry name" value="NPHP3_N"/>
    <property type="match status" value="1"/>
</dbReference>
<proteinExistence type="predicted"/>
<dbReference type="PANTHER" id="PTHR10039">
    <property type="entry name" value="AMELOGENIN"/>
    <property type="match status" value="1"/>
</dbReference>
<sequence length="362" mass="40803">MFQDWSEDPSASLLWVTADPGCGKSVLSKYLVDEVLVDMFKQSVTTSSACLCYFFFKDDFPDQREATSAISAILSQPALISDSILKDFAIHGTKLTQSFSLLWKALLSVVEATNGVPIVCVLDALDECQESSRSELMKALGSYRQNVNLNSTPNLKFLVTSRPYQHLKSEFDMTENMTHKIHLKGEGEAEVDQISKEIDLVIRDNVDRLEKKLHLTTEHCSKLYDRLTEIPQRTYLWVHLALSELERSSLLLLGNVDQAISDVGTSVYGVYEKILNRSPDHQQAKRILQIIIAAYRPQTVSEVFTALHIMSGQGSGQHTLENLPSIQQMWEVVRNSCGLFLSRVTNKIYLIHQTAKEFLVAQ</sequence>
<accession>A0A8H3I181</accession>
<dbReference type="InterPro" id="IPR054471">
    <property type="entry name" value="GPIID_WHD"/>
</dbReference>